<evidence type="ECO:0000256" key="2">
    <source>
        <dbReference type="ARBA" id="ARBA00006386"/>
    </source>
</evidence>
<evidence type="ECO:0000313" key="9">
    <source>
        <dbReference type="Proteomes" id="UP001181046"/>
    </source>
</evidence>
<protein>
    <submittedName>
        <fullName evidence="8">Permease</fullName>
    </submittedName>
</protein>
<feature type="transmembrane region" description="Helical" evidence="7">
    <location>
        <begin position="291"/>
        <end position="316"/>
    </location>
</feature>
<keyword evidence="9" id="KW-1185">Reference proteome</keyword>
<feature type="transmembrane region" description="Helical" evidence="7">
    <location>
        <begin position="77"/>
        <end position="95"/>
    </location>
</feature>
<sequence>MESVKKKSHLVWYIGLFLLVLVVGLFYVKWFPYFQKALAASSTHSIGDAIIGNVGKSTPIFSLEAGIAFTIAYFNSVWKAVVLGLIVGSLVQVLIPTKMIKKYLGGSKFRNSVLAMVLGMPTMMCTCCTAPVAVGLKRAQASVNSVVAFFLANPLLNPATLIFMGFVLGWKFTFFRLIFGVIAVLGIATVVSKVSKSKRVNVPDTKIFDPIEETQQVLLVRWLKALGRLIVESLPAYIVIVFILGSFQGLLFPAINNGHLNSGILAIILFAVVGMLFVIPTAGEIPIIQVLMVLGLTSGPAAALLLTLPAVSIVSLSLLKPVFSWKELGIIGGGIAVIGMLAGIFGSFIL</sequence>
<comment type="subcellular location">
    <subcellularLocation>
        <location evidence="1">Cell membrane</location>
        <topology evidence="1">Multi-pass membrane protein</topology>
    </subcellularLocation>
</comment>
<keyword evidence="5 7" id="KW-1133">Transmembrane helix</keyword>
<feature type="transmembrane region" description="Helical" evidence="7">
    <location>
        <begin position="146"/>
        <end position="168"/>
    </location>
</feature>
<proteinExistence type="inferred from homology"/>
<feature type="transmembrane region" description="Helical" evidence="7">
    <location>
        <begin position="234"/>
        <end position="254"/>
    </location>
</feature>
<feature type="transmembrane region" description="Helical" evidence="7">
    <location>
        <begin position="328"/>
        <end position="349"/>
    </location>
</feature>
<reference evidence="8" key="1">
    <citation type="submission" date="2023-03" db="EMBL/GenBank/DDBJ databases">
        <authorList>
            <person name="Shen W."/>
            <person name="Cai J."/>
        </authorList>
    </citation>
    <scope>NUCLEOTIDE SEQUENCE</scope>
    <source>
        <strain evidence="8">P66-3</strain>
    </source>
</reference>
<feature type="transmembrane region" description="Helical" evidence="7">
    <location>
        <begin position="12"/>
        <end position="28"/>
    </location>
</feature>
<dbReference type="PANTHER" id="PTHR43299">
    <property type="entry name" value="UPF0718 PROTEIN YRAQ"/>
    <property type="match status" value="1"/>
</dbReference>
<dbReference type="RefSeq" id="WP_311829686.1">
    <property type="nucleotide sequence ID" value="NZ_JARQAJ010000002.1"/>
</dbReference>
<evidence type="ECO:0000256" key="6">
    <source>
        <dbReference type="ARBA" id="ARBA00023136"/>
    </source>
</evidence>
<dbReference type="PANTHER" id="PTHR43299:SF1">
    <property type="entry name" value="UPF0718 PROTEIN YRAQ"/>
    <property type="match status" value="1"/>
</dbReference>
<keyword evidence="3" id="KW-1003">Cell membrane</keyword>
<evidence type="ECO:0000256" key="5">
    <source>
        <dbReference type="ARBA" id="ARBA00022989"/>
    </source>
</evidence>
<organism evidence="8 9">
    <name type="scientific">Enterococcus xiangfangensis</name>
    <dbReference type="NCBI Taxonomy" id="1296537"/>
    <lineage>
        <taxon>Bacteria</taxon>
        <taxon>Bacillati</taxon>
        <taxon>Bacillota</taxon>
        <taxon>Bacilli</taxon>
        <taxon>Lactobacillales</taxon>
        <taxon>Enterococcaceae</taxon>
        <taxon>Enterococcus</taxon>
    </lineage>
</organism>
<evidence type="ECO:0000256" key="1">
    <source>
        <dbReference type="ARBA" id="ARBA00004651"/>
    </source>
</evidence>
<feature type="transmembrane region" description="Helical" evidence="7">
    <location>
        <begin position="174"/>
        <end position="191"/>
    </location>
</feature>
<dbReference type="Pfam" id="PF03773">
    <property type="entry name" value="ArsP_1"/>
    <property type="match status" value="1"/>
</dbReference>
<evidence type="ECO:0000256" key="3">
    <source>
        <dbReference type="ARBA" id="ARBA00022475"/>
    </source>
</evidence>
<comment type="caution">
    <text evidence="8">The sequence shown here is derived from an EMBL/GenBank/DDBJ whole genome shotgun (WGS) entry which is preliminary data.</text>
</comment>
<dbReference type="Proteomes" id="UP001181046">
    <property type="component" value="Unassembled WGS sequence"/>
</dbReference>
<evidence type="ECO:0000313" key="8">
    <source>
        <dbReference type="EMBL" id="MDT2759166.1"/>
    </source>
</evidence>
<keyword evidence="6 7" id="KW-0472">Membrane</keyword>
<comment type="similarity">
    <text evidence="2">Belongs to the UPF0718 family.</text>
</comment>
<dbReference type="InterPro" id="IPR005524">
    <property type="entry name" value="DUF318"/>
</dbReference>
<feature type="transmembrane region" description="Helical" evidence="7">
    <location>
        <begin position="115"/>
        <end position="134"/>
    </location>
</feature>
<name>A0ABU3F918_9ENTE</name>
<evidence type="ECO:0000256" key="4">
    <source>
        <dbReference type="ARBA" id="ARBA00022692"/>
    </source>
</evidence>
<gene>
    <name evidence="8" type="ORF">P7H27_05255</name>
</gene>
<keyword evidence="4 7" id="KW-0812">Transmembrane</keyword>
<dbReference type="EMBL" id="JARQAJ010000002">
    <property type="protein sequence ID" value="MDT2759166.1"/>
    <property type="molecule type" value="Genomic_DNA"/>
</dbReference>
<feature type="transmembrane region" description="Helical" evidence="7">
    <location>
        <begin position="260"/>
        <end position="279"/>
    </location>
</feature>
<evidence type="ECO:0000256" key="7">
    <source>
        <dbReference type="SAM" id="Phobius"/>
    </source>
</evidence>
<accession>A0ABU3F918</accession>